<name>A0A6J7SDE4_9ZZZZ</name>
<dbReference type="EMBL" id="CAFBPW010000211">
    <property type="protein sequence ID" value="CAB5038430.1"/>
    <property type="molecule type" value="Genomic_DNA"/>
</dbReference>
<sequence length="213" mass="23124">MCPPLARVGVASLPGPSDGGGFHVGLPRADSSGSVPTPRLSASVWARFALAPCRDLQDLWNHHYCRALRRPSATRRGYVRDVCSTQAIWQAYRNCSSVSSARHSDWPSWVVGNGLEWRLGLCCVCSGRRCRSMSAEYQTCKLPSCAVGSSSWRSIAVSAGLGHSRWHWISSHDVPTRQAPANQVDSGGTSNTGFVHTPHVDFGNRLIVRGNVP</sequence>
<organism evidence="1">
    <name type="scientific">freshwater metagenome</name>
    <dbReference type="NCBI Taxonomy" id="449393"/>
    <lineage>
        <taxon>unclassified sequences</taxon>
        <taxon>metagenomes</taxon>
        <taxon>ecological metagenomes</taxon>
    </lineage>
</organism>
<evidence type="ECO:0000313" key="1">
    <source>
        <dbReference type="EMBL" id="CAB5038430.1"/>
    </source>
</evidence>
<gene>
    <name evidence="1" type="ORF">UFOPK4173_01538</name>
</gene>
<reference evidence="1" key="1">
    <citation type="submission" date="2020-05" db="EMBL/GenBank/DDBJ databases">
        <authorList>
            <person name="Chiriac C."/>
            <person name="Salcher M."/>
            <person name="Ghai R."/>
            <person name="Kavagutti S V."/>
        </authorList>
    </citation>
    <scope>NUCLEOTIDE SEQUENCE</scope>
</reference>
<accession>A0A6J7SDE4</accession>
<protein>
    <submittedName>
        <fullName evidence="1">Unannotated protein</fullName>
    </submittedName>
</protein>
<proteinExistence type="predicted"/>
<dbReference type="AlphaFoldDB" id="A0A6J7SDE4"/>